<gene>
    <name evidence="2" type="ORF">LCGC14_1971270</name>
</gene>
<dbReference type="InterPro" id="IPR002156">
    <property type="entry name" value="RNaseH_domain"/>
</dbReference>
<dbReference type="PANTHER" id="PTHR46387:SF2">
    <property type="entry name" value="RIBONUCLEASE HI"/>
    <property type="match status" value="1"/>
</dbReference>
<dbReference type="Gene3D" id="3.30.420.10">
    <property type="entry name" value="Ribonuclease H-like superfamily/Ribonuclease H"/>
    <property type="match status" value="1"/>
</dbReference>
<evidence type="ECO:0000313" key="2">
    <source>
        <dbReference type="EMBL" id="KKL83781.1"/>
    </source>
</evidence>
<dbReference type="InterPro" id="IPR012337">
    <property type="entry name" value="RNaseH-like_sf"/>
</dbReference>
<name>A0A0F9FZV6_9ZZZZ</name>
<evidence type="ECO:0000259" key="1">
    <source>
        <dbReference type="PROSITE" id="PS50879"/>
    </source>
</evidence>
<accession>A0A0F9FZV6</accession>
<protein>
    <recommendedName>
        <fullName evidence="1">RNase H type-1 domain-containing protein</fullName>
    </recommendedName>
</protein>
<dbReference type="CDD" id="cd09279">
    <property type="entry name" value="RNase_HI_like"/>
    <property type="match status" value="1"/>
</dbReference>
<dbReference type="PANTHER" id="PTHR46387">
    <property type="entry name" value="POLYNUCLEOTIDYL TRANSFERASE, RIBONUCLEASE H-LIKE SUPERFAMILY PROTEIN"/>
    <property type="match status" value="1"/>
</dbReference>
<dbReference type="InterPro" id="IPR036397">
    <property type="entry name" value="RNaseH_sf"/>
</dbReference>
<comment type="caution">
    <text evidence="2">The sequence shown here is derived from an EMBL/GenBank/DDBJ whole genome shotgun (WGS) entry which is preliminary data.</text>
</comment>
<organism evidence="2">
    <name type="scientific">marine sediment metagenome</name>
    <dbReference type="NCBI Taxonomy" id="412755"/>
    <lineage>
        <taxon>unclassified sequences</taxon>
        <taxon>metagenomes</taxon>
        <taxon>ecological metagenomes</taxon>
    </lineage>
</organism>
<dbReference type="GO" id="GO:0004523">
    <property type="term" value="F:RNA-DNA hybrid ribonuclease activity"/>
    <property type="evidence" value="ECO:0007669"/>
    <property type="project" value="InterPro"/>
</dbReference>
<dbReference type="Pfam" id="PF13456">
    <property type="entry name" value="RVT_3"/>
    <property type="match status" value="1"/>
</dbReference>
<dbReference type="AlphaFoldDB" id="A0A0F9FZV6"/>
<sequence length="139" mass="15626">MTHVVFFDGSISDNPGGDAGYGILITHNGKTVATEHGPSPKAATNNEAEYAALIEALHMAHRLKLRDLIIRGDSKLVINQMGNRWKIKEPRLRQLWLTAKHLLDRFDSTELEWCPRDDNWLADDLALKGRKAQSVITVQ</sequence>
<reference evidence="2" key="1">
    <citation type="journal article" date="2015" name="Nature">
        <title>Complex archaea that bridge the gap between prokaryotes and eukaryotes.</title>
        <authorList>
            <person name="Spang A."/>
            <person name="Saw J.H."/>
            <person name="Jorgensen S.L."/>
            <person name="Zaremba-Niedzwiedzka K."/>
            <person name="Martijn J."/>
            <person name="Lind A.E."/>
            <person name="van Eijk R."/>
            <person name="Schleper C."/>
            <person name="Guy L."/>
            <person name="Ettema T.J."/>
        </authorList>
    </citation>
    <scope>NUCLEOTIDE SEQUENCE</scope>
</reference>
<dbReference type="GO" id="GO:0003676">
    <property type="term" value="F:nucleic acid binding"/>
    <property type="evidence" value="ECO:0007669"/>
    <property type="project" value="InterPro"/>
</dbReference>
<dbReference type="PROSITE" id="PS50879">
    <property type="entry name" value="RNASE_H_1"/>
    <property type="match status" value="1"/>
</dbReference>
<feature type="domain" description="RNase H type-1" evidence="1">
    <location>
        <begin position="1"/>
        <end position="131"/>
    </location>
</feature>
<dbReference type="EMBL" id="LAZR01021883">
    <property type="protein sequence ID" value="KKL83781.1"/>
    <property type="molecule type" value="Genomic_DNA"/>
</dbReference>
<proteinExistence type="predicted"/>
<dbReference type="SUPFAM" id="SSF53098">
    <property type="entry name" value="Ribonuclease H-like"/>
    <property type="match status" value="1"/>
</dbReference>